<dbReference type="GO" id="GO:0009251">
    <property type="term" value="P:glucan catabolic process"/>
    <property type="evidence" value="ECO:0007669"/>
    <property type="project" value="TreeGrafter"/>
</dbReference>
<evidence type="ECO:0000256" key="5">
    <source>
        <dbReference type="ARBA" id="ARBA00023295"/>
    </source>
</evidence>
<sequence>MRFSSFLASSALVGSSIAGYAIQDDYSAENFFSMFDFFTDADPTNGFVDYVDEATANSSSLIDVSDGKVYMGVDYTGTSSSGRSSVRISSNAAYNEGLVILDLEHFPGGICGTWPAFWMLGEGEWPAGGEIDILEGTNSQVANQMTLHTAQGCSIASSGAMAGSVSTTNCYAHATEDNTGCAVKDNEASTFSTFNENKGGVFATELDPTNNKIQVWYFERASIPADITSGSPDPTSWGNPRALFQGGCEVSSHFKNMNLVFDTTFCGDWAGNTWSTDETCSAKASTCDDYVQNNPEAFKDAYWSINSLKVYSNDGTAGSSSSASGYASTPVAPTIGQSTPVATPTPVSTPYGYNTPAVSGTMTPLYPAGNYSDVYATGSVGNSVRSKTTVYVTVTPDAAATPAATPTAASANAEAAADWQPGEALPFSMFANGVGTTVETGTPNKVAHMMAHKKRAHGAWKK</sequence>
<comment type="catalytic activity">
    <reaction evidence="1">
        <text>Endohydrolysis of (1-&gt;3)- or (1-&gt;4)-linkages in beta-D-glucans when the glucose residue whose reducing group is involved in the linkage to be hydrolyzed is itself substituted at C-3.</text>
        <dbReference type="EC" id="3.2.1.6"/>
    </reaction>
</comment>
<dbReference type="GeneID" id="31019416"/>
<dbReference type="InterPro" id="IPR050546">
    <property type="entry name" value="Glycosyl_Hydrlase_16"/>
</dbReference>
<dbReference type="Proteomes" id="UP000183809">
    <property type="component" value="Unassembled WGS sequence"/>
</dbReference>
<keyword evidence="5" id="KW-0326">Glycosidase</keyword>
<dbReference type="Gene3D" id="2.60.120.200">
    <property type="match status" value="1"/>
</dbReference>
<evidence type="ECO:0000259" key="8">
    <source>
        <dbReference type="PROSITE" id="PS51762"/>
    </source>
</evidence>
<evidence type="ECO:0000256" key="1">
    <source>
        <dbReference type="ARBA" id="ARBA00000124"/>
    </source>
</evidence>
<keyword evidence="4" id="KW-0378">Hydrolase</keyword>
<comment type="caution">
    <text evidence="9">The sequence shown here is derived from an EMBL/GenBank/DDBJ whole genome shotgun (WGS) entry which is preliminary data.</text>
</comment>
<dbReference type="RefSeq" id="XP_020125720.1">
    <property type="nucleotide sequence ID" value="XM_020279154.1"/>
</dbReference>
<proteinExistence type="inferred from homology"/>
<dbReference type="OrthoDB" id="192832at2759"/>
<feature type="signal peptide" evidence="7">
    <location>
        <begin position="1"/>
        <end position="18"/>
    </location>
</feature>
<keyword evidence="7" id="KW-0732">Signal</keyword>
<feature type="chain" id="PRO_5012385438" description="endo-1,3(4)-beta-glucanase" evidence="7">
    <location>
        <begin position="19"/>
        <end position="462"/>
    </location>
</feature>
<evidence type="ECO:0000313" key="9">
    <source>
        <dbReference type="EMBL" id="OJD29460.1"/>
    </source>
</evidence>
<dbReference type="PANTHER" id="PTHR10963:SF24">
    <property type="entry name" value="GLYCOSIDASE C21B10.07-RELATED"/>
    <property type="match status" value="1"/>
</dbReference>
<feature type="domain" description="GH16" evidence="8">
    <location>
        <begin position="15"/>
        <end position="278"/>
    </location>
</feature>
<protein>
    <recommendedName>
        <fullName evidence="3">endo-1,3(4)-beta-glucanase</fullName>
        <ecNumber evidence="3">3.2.1.6</ecNumber>
    </recommendedName>
</protein>
<gene>
    <name evidence="9" type="ORF">BKCO1_8000019</name>
</gene>
<dbReference type="SUPFAM" id="SSF49899">
    <property type="entry name" value="Concanavalin A-like lectins/glucanases"/>
    <property type="match status" value="1"/>
</dbReference>
<evidence type="ECO:0000256" key="2">
    <source>
        <dbReference type="ARBA" id="ARBA00006865"/>
    </source>
</evidence>
<dbReference type="InterPro" id="IPR013320">
    <property type="entry name" value="ConA-like_dom_sf"/>
</dbReference>
<dbReference type="EC" id="3.2.1.6" evidence="3"/>
<evidence type="ECO:0000256" key="6">
    <source>
        <dbReference type="SAM" id="MobiDB-lite"/>
    </source>
</evidence>
<organism evidence="9 10">
    <name type="scientific">Diplodia corticola</name>
    <dbReference type="NCBI Taxonomy" id="236234"/>
    <lineage>
        <taxon>Eukaryota</taxon>
        <taxon>Fungi</taxon>
        <taxon>Dikarya</taxon>
        <taxon>Ascomycota</taxon>
        <taxon>Pezizomycotina</taxon>
        <taxon>Dothideomycetes</taxon>
        <taxon>Dothideomycetes incertae sedis</taxon>
        <taxon>Botryosphaeriales</taxon>
        <taxon>Botryosphaeriaceae</taxon>
        <taxon>Diplodia</taxon>
    </lineage>
</organism>
<keyword evidence="10" id="KW-1185">Reference proteome</keyword>
<dbReference type="EMBL" id="MNUE01000080">
    <property type="protein sequence ID" value="OJD29460.1"/>
    <property type="molecule type" value="Genomic_DNA"/>
</dbReference>
<evidence type="ECO:0000313" key="10">
    <source>
        <dbReference type="Proteomes" id="UP000183809"/>
    </source>
</evidence>
<evidence type="ECO:0000256" key="3">
    <source>
        <dbReference type="ARBA" id="ARBA00012599"/>
    </source>
</evidence>
<evidence type="ECO:0000256" key="7">
    <source>
        <dbReference type="SAM" id="SignalP"/>
    </source>
</evidence>
<dbReference type="InterPro" id="IPR000757">
    <property type="entry name" value="Beta-glucanase-like"/>
</dbReference>
<feature type="region of interest" description="Disordered" evidence="6">
    <location>
        <begin position="322"/>
        <end position="343"/>
    </location>
</feature>
<dbReference type="CDD" id="cd02181">
    <property type="entry name" value="GH16_fungal_Lam16A_glucanase"/>
    <property type="match status" value="1"/>
</dbReference>
<dbReference type="AlphaFoldDB" id="A0A1J9RNF0"/>
<accession>A0A1J9RNF0</accession>
<dbReference type="PROSITE" id="PS51762">
    <property type="entry name" value="GH16_2"/>
    <property type="match status" value="1"/>
</dbReference>
<name>A0A1J9RNF0_9PEZI</name>
<dbReference type="GO" id="GO:0052861">
    <property type="term" value="F:endo-1,3(4)-beta-glucanase activity"/>
    <property type="evidence" value="ECO:0007669"/>
    <property type="project" value="UniProtKB-EC"/>
</dbReference>
<dbReference type="FunFam" id="2.60.120.200:FF:000114">
    <property type="entry name" value="Probable endo-1,3(4)-beta-glucanase NFIA_089530"/>
    <property type="match status" value="1"/>
</dbReference>
<dbReference type="STRING" id="236234.A0A1J9RNF0"/>
<dbReference type="Pfam" id="PF26113">
    <property type="entry name" value="GH16_XgeA"/>
    <property type="match status" value="1"/>
</dbReference>
<evidence type="ECO:0000256" key="4">
    <source>
        <dbReference type="ARBA" id="ARBA00022801"/>
    </source>
</evidence>
<comment type="similarity">
    <text evidence="2">Belongs to the glycosyl hydrolase 16 family.</text>
</comment>
<dbReference type="PANTHER" id="PTHR10963">
    <property type="entry name" value="GLYCOSYL HYDROLASE-RELATED"/>
    <property type="match status" value="1"/>
</dbReference>
<reference evidence="9 10" key="1">
    <citation type="submission" date="2016-10" db="EMBL/GenBank/DDBJ databases">
        <title>Proteomics and genomics reveal pathogen-plant mechanisms compatible with a hemibiotrophic lifestyle of Diplodia corticola.</title>
        <authorList>
            <person name="Fernandes I."/>
            <person name="De Jonge R."/>
            <person name="Van De Peer Y."/>
            <person name="Devreese B."/>
            <person name="Alves A."/>
            <person name="Esteves A.C."/>
        </authorList>
    </citation>
    <scope>NUCLEOTIDE SEQUENCE [LARGE SCALE GENOMIC DNA]</scope>
    <source>
        <strain evidence="9 10">CBS 112549</strain>
    </source>
</reference>